<organism evidence="1 2">
    <name type="scientific">Ameca splendens</name>
    <dbReference type="NCBI Taxonomy" id="208324"/>
    <lineage>
        <taxon>Eukaryota</taxon>
        <taxon>Metazoa</taxon>
        <taxon>Chordata</taxon>
        <taxon>Craniata</taxon>
        <taxon>Vertebrata</taxon>
        <taxon>Euteleostomi</taxon>
        <taxon>Actinopterygii</taxon>
        <taxon>Neopterygii</taxon>
        <taxon>Teleostei</taxon>
        <taxon>Neoteleostei</taxon>
        <taxon>Acanthomorphata</taxon>
        <taxon>Ovalentaria</taxon>
        <taxon>Atherinomorphae</taxon>
        <taxon>Cyprinodontiformes</taxon>
        <taxon>Goodeidae</taxon>
        <taxon>Ameca</taxon>
    </lineage>
</organism>
<name>A0ABV0Y9G7_9TELE</name>
<gene>
    <name evidence="1" type="ORF">AMECASPLE_003376</name>
</gene>
<protein>
    <submittedName>
        <fullName evidence="1">Uncharacterized protein</fullName>
    </submittedName>
</protein>
<sequence length="111" mass="12087">MAENARRPGGVQQRANGPIFSKQVVQHLCAREFLQPQLVLDDGFIADSRSSLFPVLCIGAESFSGTQYRTVPAHFHPSIGESGRIHILLMTTAISQRSVLINGVISVSLIE</sequence>
<dbReference type="Proteomes" id="UP001469553">
    <property type="component" value="Unassembled WGS sequence"/>
</dbReference>
<accession>A0ABV0Y9G7</accession>
<comment type="caution">
    <text evidence="1">The sequence shown here is derived from an EMBL/GenBank/DDBJ whole genome shotgun (WGS) entry which is preliminary data.</text>
</comment>
<evidence type="ECO:0000313" key="1">
    <source>
        <dbReference type="EMBL" id="MEQ2290443.1"/>
    </source>
</evidence>
<dbReference type="EMBL" id="JAHRIP010028347">
    <property type="protein sequence ID" value="MEQ2290443.1"/>
    <property type="molecule type" value="Genomic_DNA"/>
</dbReference>
<proteinExistence type="predicted"/>
<reference evidence="1 2" key="1">
    <citation type="submission" date="2021-06" db="EMBL/GenBank/DDBJ databases">
        <authorList>
            <person name="Palmer J.M."/>
        </authorList>
    </citation>
    <scope>NUCLEOTIDE SEQUENCE [LARGE SCALE GENOMIC DNA]</scope>
    <source>
        <strain evidence="1 2">AS_MEX2019</strain>
        <tissue evidence="1">Muscle</tissue>
    </source>
</reference>
<evidence type="ECO:0000313" key="2">
    <source>
        <dbReference type="Proteomes" id="UP001469553"/>
    </source>
</evidence>
<keyword evidence="2" id="KW-1185">Reference proteome</keyword>